<reference evidence="2 3" key="1">
    <citation type="submission" date="2018-06" db="EMBL/GenBank/DDBJ databases">
        <authorList>
            <consortium name="Pathogen Informatics"/>
            <person name="Doyle S."/>
        </authorList>
    </citation>
    <scope>NUCLEOTIDE SEQUENCE [LARGE SCALE GENOMIC DNA]</scope>
    <source>
        <strain evidence="2 3">NCTC9601</strain>
    </source>
</reference>
<evidence type="ECO:0000256" key="1">
    <source>
        <dbReference type="SAM" id="Phobius"/>
    </source>
</evidence>
<accession>A0A2X1Q853</accession>
<sequence length="87" mass="10214">MKTSIINGSEVSRYPWRFIHYLHGELLLPASKICPLIILSVFTKTDRLGVLIIHICQINTYSGFIVYFFQQNYNILFKFTIFILNKV</sequence>
<dbReference type="EMBL" id="UASN01000002">
    <property type="protein sequence ID" value="SPX51713.1"/>
    <property type="molecule type" value="Genomic_DNA"/>
</dbReference>
<feature type="transmembrane region" description="Helical" evidence="1">
    <location>
        <begin position="21"/>
        <end position="42"/>
    </location>
</feature>
<gene>
    <name evidence="2" type="ORF">NCTC9601_00285</name>
</gene>
<name>A0A2X1Q853_KLEPN</name>
<dbReference type="Proteomes" id="UP000251123">
    <property type="component" value="Unassembled WGS sequence"/>
</dbReference>
<organism evidence="2 3">
    <name type="scientific">Klebsiella pneumoniae</name>
    <dbReference type="NCBI Taxonomy" id="573"/>
    <lineage>
        <taxon>Bacteria</taxon>
        <taxon>Pseudomonadati</taxon>
        <taxon>Pseudomonadota</taxon>
        <taxon>Gammaproteobacteria</taxon>
        <taxon>Enterobacterales</taxon>
        <taxon>Enterobacteriaceae</taxon>
        <taxon>Klebsiella/Raoultella group</taxon>
        <taxon>Klebsiella</taxon>
        <taxon>Klebsiella pneumoniae complex</taxon>
    </lineage>
</organism>
<dbReference type="AlphaFoldDB" id="A0A2X1Q853"/>
<keyword evidence="1" id="KW-0472">Membrane</keyword>
<evidence type="ECO:0000313" key="3">
    <source>
        <dbReference type="Proteomes" id="UP000251123"/>
    </source>
</evidence>
<keyword evidence="1" id="KW-0812">Transmembrane</keyword>
<keyword evidence="1" id="KW-1133">Transmembrane helix</keyword>
<feature type="transmembrane region" description="Helical" evidence="1">
    <location>
        <begin position="48"/>
        <end position="69"/>
    </location>
</feature>
<evidence type="ECO:0000313" key="2">
    <source>
        <dbReference type="EMBL" id="SPX51713.1"/>
    </source>
</evidence>
<proteinExistence type="predicted"/>
<protein>
    <submittedName>
        <fullName evidence="2">Uncharacterized protein</fullName>
    </submittedName>
</protein>